<evidence type="ECO:0000313" key="2">
    <source>
        <dbReference type="EMBL" id="NKE64401.1"/>
    </source>
</evidence>
<protein>
    <submittedName>
        <fullName evidence="2">TerB family tellurite resistance protein</fullName>
    </submittedName>
</protein>
<comment type="caution">
    <text evidence="2">The sequence shown here is derived from an EMBL/GenBank/DDBJ whole genome shotgun (WGS) entry which is preliminary data.</text>
</comment>
<dbReference type="SUPFAM" id="SSF158682">
    <property type="entry name" value="TerB-like"/>
    <property type="match status" value="1"/>
</dbReference>
<dbReference type="Proteomes" id="UP000521868">
    <property type="component" value="Unassembled WGS sequence"/>
</dbReference>
<dbReference type="CDD" id="cd07313">
    <property type="entry name" value="terB_like_2"/>
    <property type="match status" value="1"/>
</dbReference>
<dbReference type="Pfam" id="PF05099">
    <property type="entry name" value="TerB"/>
    <property type="match status" value="1"/>
</dbReference>
<sequence length="151" mass="16590">MLRALKNLLDTVLAPPAERSEAEQSHFLRLATAVLLVEVMRADPALGVAERRAVVAGLRAKFALSDQEIGELVALAEETARSANDFHQFTSALNEGFGQEQKIRIVENMWRVAFADGHLDAHENHVISKVAGLLHVTHGEYIAAKMRAREG</sequence>
<keyword evidence="3" id="KW-1185">Reference proteome</keyword>
<evidence type="ECO:0000313" key="3">
    <source>
        <dbReference type="Proteomes" id="UP000521868"/>
    </source>
</evidence>
<dbReference type="RefSeq" id="WP_168105492.1">
    <property type="nucleotide sequence ID" value="NZ_VTOX01000001.1"/>
</dbReference>
<organism evidence="2 3">
    <name type="scientific">Ramlibacter lithotrophicus</name>
    <dbReference type="NCBI Taxonomy" id="2606681"/>
    <lineage>
        <taxon>Bacteria</taxon>
        <taxon>Pseudomonadati</taxon>
        <taxon>Pseudomonadota</taxon>
        <taxon>Betaproteobacteria</taxon>
        <taxon>Burkholderiales</taxon>
        <taxon>Comamonadaceae</taxon>
        <taxon>Ramlibacter</taxon>
    </lineage>
</organism>
<reference evidence="2 3" key="1">
    <citation type="journal article" date="2020" name="Nature">
        <title>Bacterial chemolithoautotrophy via manganese oxidation.</title>
        <authorList>
            <person name="Yu H."/>
            <person name="Leadbetter J.R."/>
        </authorList>
    </citation>
    <scope>NUCLEOTIDE SEQUENCE [LARGE SCALE GENOMIC DNA]</scope>
    <source>
        <strain evidence="2 3">RBP-1</strain>
    </source>
</reference>
<accession>A0A7X6I4L9</accession>
<name>A0A7X6I4L9_9BURK</name>
<dbReference type="Gene3D" id="1.10.3680.10">
    <property type="entry name" value="TerB-like"/>
    <property type="match status" value="1"/>
</dbReference>
<proteinExistence type="predicted"/>
<dbReference type="AlphaFoldDB" id="A0A7X6I4L9"/>
<dbReference type="InterPro" id="IPR029024">
    <property type="entry name" value="TerB-like"/>
</dbReference>
<gene>
    <name evidence="2" type="ORF">RAMLITH_01085</name>
</gene>
<dbReference type="InterPro" id="IPR007791">
    <property type="entry name" value="DjlA_N"/>
</dbReference>
<dbReference type="EMBL" id="VTOX01000001">
    <property type="protein sequence ID" value="NKE64401.1"/>
    <property type="molecule type" value="Genomic_DNA"/>
</dbReference>
<evidence type="ECO:0000259" key="1">
    <source>
        <dbReference type="Pfam" id="PF05099"/>
    </source>
</evidence>
<feature type="domain" description="Co-chaperone DjlA N-terminal" evidence="1">
    <location>
        <begin position="29"/>
        <end position="145"/>
    </location>
</feature>